<dbReference type="InterPro" id="IPR029481">
    <property type="entry name" value="ABC_trans_N"/>
</dbReference>
<sequence length="117" mass="12951">MWLLGTINPNPPRSQSVISHNLCPPNGAAIDDAVKSYLPLPNNILHQERSGQPFQYGGPRIHGEPASPNFTARTWMKMLLAIKSRDPDRYPDRTTGVAFKNLSVHGFGSPTITKRMS</sequence>
<dbReference type="AlphaFoldDB" id="A0A5N6XW75"/>
<dbReference type="Proteomes" id="UP000325558">
    <property type="component" value="Unassembled WGS sequence"/>
</dbReference>
<feature type="region of interest" description="Disordered" evidence="1">
    <location>
        <begin position="49"/>
        <end position="68"/>
    </location>
</feature>
<accession>A0A5N6XW75</accession>
<feature type="domain" description="Pleiotropic ABC efflux transporter N-terminal" evidence="2">
    <location>
        <begin position="64"/>
        <end position="111"/>
    </location>
</feature>
<evidence type="ECO:0000259" key="2">
    <source>
        <dbReference type="Pfam" id="PF14510"/>
    </source>
</evidence>
<evidence type="ECO:0000313" key="3">
    <source>
        <dbReference type="EMBL" id="KAE8337407.1"/>
    </source>
</evidence>
<reference evidence="3" key="1">
    <citation type="submission" date="2019-04" db="EMBL/GenBank/DDBJ databases">
        <title>Friends and foes A comparative genomics study of 23 Aspergillus species from section Flavi.</title>
        <authorList>
            <consortium name="DOE Joint Genome Institute"/>
            <person name="Kjaerbolling I."/>
            <person name="Vesth T."/>
            <person name="Frisvad J.C."/>
            <person name="Nybo J.L."/>
            <person name="Theobald S."/>
            <person name="Kildgaard S."/>
            <person name="Isbrandt T."/>
            <person name="Kuo A."/>
            <person name="Sato A."/>
            <person name="Lyhne E.K."/>
            <person name="Kogle M.E."/>
            <person name="Wiebenga A."/>
            <person name="Kun R.S."/>
            <person name="Lubbers R.J."/>
            <person name="Makela M.R."/>
            <person name="Barry K."/>
            <person name="Chovatia M."/>
            <person name="Clum A."/>
            <person name="Daum C."/>
            <person name="Haridas S."/>
            <person name="He G."/>
            <person name="LaButti K."/>
            <person name="Lipzen A."/>
            <person name="Mondo S."/>
            <person name="Riley R."/>
            <person name="Salamov A."/>
            <person name="Simmons B.A."/>
            <person name="Magnuson J.K."/>
            <person name="Henrissat B."/>
            <person name="Mortensen U.H."/>
            <person name="Larsen T.O."/>
            <person name="Devries R.P."/>
            <person name="Grigoriev I.V."/>
            <person name="Machida M."/>
            <person name="Baker S.E."/>
            <person name="Andersen M.R."/>
        </authorList>
    </citation>
    <scope>NUCLEOTIDE SEQUENCE</scope>
    <source>
        <strain evidence="3">CBS 117612</strain>
    </source>
</reference>
<dbReference type="EMBL" id="ML737180">
    <property type="protein sequence ID" value="KAE8337407.1"/>
    <property type="molecule type" value="Genomic_DNA"/>
</dbReference>
<organism evidence="3">
    <name type="scientific">Aspergillus arachidicola</name>
    <dbReference type="NCBI Taxonomy" id="656916"/>
    <lineage>
        <taxon>Eukaryota</taxon>
        <taxon>Fungi</taxon>
        <taxon>Dikarya</taxon>
        <taxon>Ascomycota</taxon>
        <taxon>Pezizomycotina</taxon>
        <taxon>Eurotiomycetes</taxon>
        <taxon>Eurotiomycetidae</taxon>
        <taxon>Eurotiales</taxon>
        <taxon>Aspergillaceae</taxon>
        <taxon>Aspergillus</taxon>
        <taxon>Aspergillus subgen. Circumdati</taxon>
    </lineage>
</organism>
<dbReference type="Pfam" id="PF14510">
    <property type="entry name" value="ABC_trans_N"/>
    <property type="match status" value="1"/>
</dbReference>
<evidence type="ECO:0000256" key="1">
    <source>
        <dbReference type="SAM" id="MobiDB-lite"/>
    </source>
</evidence>
<dbReference type="OrthoDB" id="4501769at2759"/>
<gene>
    <name evidence="3" type="ORF">BDV24DRAFT_140021</name>
</gene>
<protein>
    <recommendedName>
        <fullName evidence="2">Pleiotropic ABC efflux transporter N-terminal domain-containing protein</fullName>
    </recommendedName>
</protein>
<proteinExistence type="predicted"/>
<name>A0A5N6XW75_9EURO</name>